<name>A0A510G6V1_9RICK</name>
<dbReference type="KEGG" id="ras:RAS_04370"/>
<feature type="transmembrane region" description="Helical" evidence="1">
    <location>
        <begin position="25"/>
        <end position="46"/>
    </location>
</feature>
<reference evidence="2 3" key="1">
    <citation type="submission" date="2019-04" db="EMBL/GenBank/DDBJ databases">
        <title>Draft genome sequence of Rickettsia asiatica Maytaro1284.</title>
        <authorList>
            <person name="Thu M."/>
            <person name="Qiu Y."/>
            <person name="Nakao R."/>
        </authorList>
    </citation>
    <scope>NUCLEOTIDE SEQUENCE [LARGE SCALE GENOMIC DNA]</scope>
    <source>
        <strain evidence="2 3">Maytaro1284</strain>
    </source>
</reference>
<sequence length="116" mass="13654">MGFYLTYIYCGDILKNNFNYTPEQVIHQNLLVSVIELFDAFLLIYLSTKIYPLKILKIKLSVFAIFIIACPYLFYNATNPTYIFLIQLFIMLFGCFINPAFSIFLNIFRYLNVLCI</sequence>
<gene>
    <name evidence="2" type="ORF">RAS_04370</name>
</gene>
<dbReference type="InterPro" id="IPR036259">
    <property type="entry name" value="MFS_trans_sf"/>
</dbReference>
<keyword evidence="3" id="KW-1185">Reference proteome</keyword>
<evidence type="ECO:0000313" key="2">
    <source>
        <dbReference type="EMBL" id="BBJ31328.1"/>
    </source>
</evidence>
<proteinExistence type="predicted"/>
<evidence type="ECO:0000256" key="1">
    <source>
        <dbReference type="SAM" id="Phobius"/>
    </source>
</evidence>
<accession>A0A510G6V1</accession>
<feature type="transmembrane region" description="Helical" evidence="1">
    <location>
        <begin position="58"/>
        <end position="75"/>
    </location>
</feature>
<evidence type="ECO:0008006" key="4">
    <source>
        <dbReference type="Google" id="ProtNLM"/>
    </source>
</evidence>
<keyword evidence="1" id="KW-0812">Transmembrane</keyword>
<feature type="transmembrane region" description="Helical" evidence="1">
    <location>
        <begin position="81"/>
        <end position="108"/>
    </location>
</feature>
<dbReference type="AlphaFoldDB" id="A0A510G6V1"/>
<organism evidence="2 3">
    <name type="scientific">Rickettsia asiatica</name>
    <dbReference type="NCBI Taxonomy" id="238800"/>
    <lineage>
        <taxon>Bacteria</taxon>
        <taxon>Pseudomonadati</taxon>
        <taxon>Pseudomonadota</taxon>
        <taxon>Alphaproteobacteria</taxon>
        <taxon>Rickettsiales</taxon>
        <taxon>Rickettsiaceae</taxon>
        <taxon>Rickettsieae</taxon>
        <taxon>Rickettsia</taxon>
        <taxon>spotted fever group</taxon>
    </lineage>
</organism>
<evidence type="ECO:0000313" key="3">
    <source>
        <dbReference type="Proteomes" id="UP000321183"/>
    </source>
</evidence>
<protein>
    <recommendedName>
        <fullName evidence="4">MFS transporter</fullName>
    </recommendedName>
</protein>
<keyword evidence="1" id="KW-1133">Transmembrane helix</keyword>
<dbReference type="Proteomes" id="UP000321183">
    <property type="component" value="Chromosome"/>
</dbReference>
<keyword evidence="1" id="KW-0472">Membrane</keyword>
<dbReference type="SUPFAM" id="SSF103473">
    <property type="entry name" value="MFS general substrate transporter"/>
    <property type="match status" value="1"/>
</dbReference>
<dbReference type="EMBL" id="AP019563">
    <property type="protein sequence ID" value="BBJ31328.1"/>
    <property type="molecule type" value="Genomic_DNA"/>
</dbReference>